<proteinExistence type="predicted"/>
<name>A0A0F7L4C6_9VIRU</name>
<sequence>MGRGRRCLVQPQWHPRGACCGPWWRPCDGYWRSGAVCGKGDGRVSGKAFTGA</sequence>
<reference evidence="1" key="1">
    <citation type="journal article" date="2015" name="Front. Microbiol.">
        <title>Combining genomic sequencing methods to explore viral diversity and reveal potential virus-host interactions.</title>
        <authorList>
            <person name="Chow C.E."/>
            <person name="Winget D.M."/>
            <person name="White R.A.III."/>
            <person name="Hallam S.J."/>
            <person name="Suttle C.A."/>
        </authorList>
    </citation>
    <scope>NUCLEOTIDE SEQUENCE</scope>
    <source>
        <strain evidence="1">Anoxic3_1</strain>
    </source>
</reference>
<reference evidence="1" key="2">
    <citation type="submission" date="2015-03" db="EMBL/GenBank/DDBJ databases">
        <authorList>
            <person name="Chow C.-E.T."/>
            <person name="Winget D.M."/>
            <person name="White R.A.III."/>
            <person name="Hallam S.J."/>
            <person name="Suttle C.A."/>
        </authorList>
    </citation>
    <scope>NUCLEOTIDE SEQUENCE</scope>
    <source>
        <strain evidence="1">Anoxic3_1</strain>
    </source>
</reference>
<dbReference type="EMBL" id="KR029577">
    <property type="protein sequence ID" value="AKH45851.1"/>
    <property type="molecule type" value="Genomic_DNA"/>
</dbReference>
<protein>
    <submittedName>
        <fullName evidence="1">Uncharacterized protein</fullName>
    </submittedName>
</protein>
<accession>A0A0F7L4C6</accession>
<organism evidence="1">
    <name type="scientific">uncultured marine virus</name>
    <dbReference type="NCBI Taxonomy" id="186617"/>
    <lineage>
        <taxon>Viruses</taxon>
        <taxon>environmental samples</taxon>
    </lineage>
</organism>
<evidence type="ECO:0000313" key="1">
    <source>
        <dbReference type="EMBL" id="AKH45851.1"/>
    </source>
</evidence>